<comment type="caution">
    <text evidence="1">The sequence shown here is derived from an EMBL/GenBank/DDBJ whole genome shotgun (WGS) entry which is preliminary data.</text>
</comment>
<dbReference type="Proteomes" id="UP000009352">
    <property type="component" value="Unassembled WGS sequence"/>
</dbReference>
<evidence type="ECO:0000313" key="2">
    <source>
        <dbReference type="Proteomes" id="UP000009352"/>
    </source>
</evidence>
<evidence type="ECO:0000313" key="1">
    <source>
        <dbReference type="EMBL" id="EKS53008.1"/>
    </source>
</evidence>
<dbReference type="EMBL" id="AMQX01000002">
    <property type="protein sequence ID" value="EKS53008.1"/>
    <property type="molecule type" value="Genomic_DNA"/>
</dbReference>
<proteinExistence type="predicted"/>
<gene>
    <name evidence="1" type="ORF">LRHMDP3_386</name>
</gene>
<sequence>MSFLKSEVIHANDLMEFSLESVHLGHTFKKLTGIVSASF</sequence>
<organism evidence="1 2">
    <name type="scientific">Lacticaseibacillus rhamnosus LRHMDP3</name>
    <dbReference type="NCBI Taxonomy" id="1203259"/>
    <lineage>
        <taxon>Bacteria</taxon>
        <taxon>Bacillati</taxon>
        <taxon>Bacillota</taxon>
        <taxon>Bacilli</taxon>
        <taxon>Lactobacillales</taxon>
        <taxon>Lactobacillaceae</taxon>
        <taxon>Lacticaseibacillus</taxon>
    </lineage>
</organism>
<protein>
    <submittedName>
        <fullName evidence="1">Uncharacterized protein</fullName>
    </submittedName>
</protein>
<name>A0AB33XXS1_LACRH</name>
<reference evidence="1 2" key="1">
    <citation type="journal article" date="2013" name="Genome Announc.">
        <title>Draft Genome Sequence of Staphylococcus simulans UMC-CNS-990, Isolated from a Case of Chronic Bovine Mastitis.</title>
        <authorList>
            <person name="Calcutt M.J."/>
            <person name="Foecking M.F."/>
            <person name="Hsieh H.Y."/>
            <person name="Perry J."/>
            <person name="Stewart G.C."/>
            <person name="Middleton J.R."/>
        </authorList>
    </citation>
    <scope>NUCLEOTIDE SEQUENCE [LARGE SCALE GENOMIC DNA]</scope>
    <source>
        <strain evidence="1 2">LRHMDP3</strain>
    </source>
</reference>
<accession>A0AB33XXS1</accession>
<dbReference type="AlphaFoldDB" id="A0AB33XXS1"/>